<dbReference type="InterPro" id="IPR049450">
    <property type="entry name" value="ACOT8-like_C"/>
</dbReference>
<dbReference type="EMBL" id="BAAAQX010000052">
    <property type="protein sequence ID" value="GAA2215582.1"/>
    <property type="molecule type" value="Genomic_DNA"/>
</dbReference>
<dbReference type="Pfam" id="PF20789">
    <property type="entry name" value="4HBT_3C"/>
    <property type="match status" value="1"/>
</dbReference>
<protein>
    <submittedName>
        <fullName evidence="3">Thioesterase family protein</fullName>
    </submittedName>
</protein>
<keyword evidence="4" id="KW-1185">Reference proteome</keyword>
<feature type="domain" description="Acyl-CoA thioesterase-like N-terminal HotDog" evidence="1">
    <location>
        <begin position="19"/>
        <end position="101"/>
    </location>
</feature>
<dbReference type="Gene3D" id="2.40.160.210">
    <property type="entry name" value="Acyl-CoA thioesterase, double hotdog domain"/>
    <property type="match status" value="1"/>
</dbReference>
<proteinExistence type="predicted"/>
<name>A0ABN3D1A5_9ACTN</name>
<evidence type="ECO:0000313" key="4">
    <source>
        <dbReference type="Proteomes" id="UP001499843"/>
    </source>
</evidence>
<feature type="domain" description="Acyl-CoA thioesterase-like C-terminal" evidence="2">
    <location>
        <begin position="120"/>
        <end position="252"/>
    </location>
</feature>
<evidence type="ECO:0000313" key="3">
    <source>
        <dbReference type="EMBL" id="GAA2215582.1"/>
    </source>
</evidence>
<dbReference type="InterPro" id="IPR042171">
    <property type="entry name" value="Acyl-CoA_hotdog"/>
</dbReference>
<organism evidence="3 4">
    <name type="scientific">Nonomuraea monospora</name>
    <dbReference type="NCBI Taxonomy" id="568818"/>
    <lineage>
        <taxon>Bacteria</taxon>
        <taxon>Bacillati</taxon>
        <taxon>Actinomycetota</taxon>
        <taxon>Actinomycetes</taxon>
        <taxon>Streptosporangiales</taxon>
        <taxon>Streptosporangiaceae</taxon>
        <taxon>Nonomuraea</taxon>
    </lineage>
</organism>
<evidence type="ECO:0000259" key="2">
    <source>
        <dbReference type="Pfam" id="PF20789"/>
    </source>
</evidence>
<sequence length="260" mass="28206">MAMYERLSEGRYLASEHTQGPWDPRTQHLGPVTALVAHELARTAPRPGLELSRLVVDVFAPVPVAELEVATEVVRDGKRVQCLSASVSSGGREFVRATAWRIREADTPPTQVREAPPLPPREEEHARSWLQSGFGYGRALDWRFVTGGPLELGPATVWGRLTMPLVEGEDTTPVERVAVFADSGNGVSLALGFDTHVFVNVDLTISLFRAPVGEWVCMDAETVIGPSGRGLTRSTLYDVAGEIGTATQTLFVAPRQGQPP</sequence>
<reference evidence="3 4" key="1">
    <citation type="journal article" date="2019" name="Int. J. Syst. Evol. Microbiol.">
        <title>The Global Catalogue of Microorganisms (GCM) 10K type strain sequencing project: providing services to taxonomists for standard genome sequencing and annotation.</title>
        <authorList>
            <consortium name="The Broad Institute Genomics Platform"/>
            <consortium name="The Broad Institute Genome Sequencing Center for Infectious Disease"/>
            <person name="Wu L."/>
            <person name="Ma J."/>
        </authorList>
    </citation>
    <scope>NUCLEOTIDE SEQUENCE [LARGE SCALE GENOMIC DNA]</scope>
    <source>
        <strain evidence="3 4">JCM 16114</strain>
    </source>
</reference>
<accession>A0ABN3D1A5</accession>
<comment type="caution">
    <text evidence="3">The sequence shown here is derived from an EMBL/GenBank/DDBJ whole genome shotgun (WGS) entry which is preliminary data.</text>
</comment>
<dbReference type="Pfam" id="PF13622">
    <property type="entry name" value="4HBT_3"/>
    <property type="match status" value="1"/>
</dbReference>
<evidence type="ECO:0000259" key="1">
    <source>
        <dbReference type="Pfam" id="PF13622"/>
    </source>
</evidence>
<dbReference type="Proteomes" id="UP001499843">
    <property type="component" value="Unassembled WGS sequence"/>
</dbReference>
<dbReference type="InterPro" id="IPR049449">
    <property type="entry name" value="TesB_ACOT8-like_N"/>
</dbReference>
<gene>
    <name evidence="3" type="ORF">GCM10009850_110500</name>
</gene>
<dbReference type="InterPro" id="IPR029069">
    <property type="entry name" value="HotDog_dom_sf"/>
</dbReference>
<dbReference type="RefSeq" id="WP_344494438.1">
    <property type="nucleotide sequence ID" value="NZ_BAAAQX010000052.1"/>
</dbReference>
<dbReference type="SUPFAM" id="SSF54637">
    <property type="entry name" value="Thioesterase/thiol ester dehydrase-isomerase"/>
    <property type="match status" value="1"/>
</dbReference>